<evidence type="ECO:0000313" key="1">
    <source>
        <dbReference type="EMBL" id="MDR7163145.1"/>
    </source>
</evidence>
<dbReference type="EMBL" id="JAVDWN010000003">
    <property type="protein sequence ID" value="MDR7163145.1"/>
    <property type="molecule type" value="Genomic_DNA"/>
</dbReference>
<dbReference type="Proteomes" id="UP001262032">
    <property type="component" value="Unassembled WGS sequence"/>
</dbReference>
<evidence type="ECO:0000313" key="2">
    <source>
        <dbReference type="Proteomes" id="UP001262032"/>
    </source>
</evidence>
<gene>
    <name evidence="1" type="ORF">J2X12_001158</name>
</gene>
<name>A0AAW8N8X9_PSEOX</name>
<protein>
    <submittedName>
        <fullName evidence="1">Uncharacterized protein</fullName>
    </submittedName>
</protein>
<reference evidence="1" key="1">
    <citation type="submission" date="2023-07" db="EMBL/GenBank/DDBJ databases">
        <title>Sorghum-associated microbial communities from plants grown in Nebraska, USA.</title>
        <authorList>
            <person name="Schachtman D."/>
        </authorList>
    </citation>
    <scope>NUCLEOTIDE SEQUENCE</scope>
    <source>
        <strain evidence="1">BE261</strain>
    </source>
</reference>
<sequence>MKKASAAWFAGNHAAEAFRDGGYRPQGAAAGPLPGVEALAAVVVR</sequence>
<proteinExistence type="predicted"/>
<organism evidence="1 2">
    <name type="scientific">Pseudarthrobacter oxydans</name>
    <name type="common">Arthrobacter oxydans</name>
    <dbReference type="NCBI Taxonomy" id="1671"/>
    <lineage>
        <taxon>Bacteria</taxon>
        <taxon>Bacillati</taxon>
        <taxon>Actinomycetota</taxon>
        <taxon>Actinomycetes</taxon>
        <taxon>Micrococcales</taxon>
        <taxon>Micrococcaceae</taxon>
        <taxon>Pseudarthrobacter</taxon>
    </lineage>
</organism>
<dbReference type="AlphaFoldDB" id="A0AAW8N8X9"/>
<comment type="caution">
    <text evidence="1">The sequence shown here is derived from an EMBL/GenBank/DDBJ whole genome shotgun (WGS) entry which is preliminary data.</text>
</comment>
<accession>A0AAW8N8X9</accession>